<sequence>MGKKKSRPCTVVREVLAAMYIVIRAAIADRTRSAGRLFQTPVLQCAHVAFHSALAAPARSRLARHRCELALEAAPLKDLPAALVLSAITHGFRCEWHRLIPTLLVQSS</sequence>
<name>A0A6B0UHC8_IXORI</name>
<dbReference type="EMBL" id="GIFC01007407">
    <property type="protein sequence ID" value="MXU89490.1"/>
    <property type="molecule type" value="Transcribed_RNA"/>
</dbReference>
<reference evidence="1" key="1">
    <citation type="submission" date="2019-12" db="EMBL/GenBank/DDBJ databases">
        <title>An insight into the sialome of adult female Ixodes ricinus ticks feeding for 6 days.</title>
        <authorList>
            <person name="Perner J."/>
            <person name="Ribeiro J.M.C."/>
        </authorList>
    </citation>
    <scope>NUCLEOTIDE SEQUENCE</scope>
    <source>
        <strain evidence="1">Semi-engorged</strain>
        <tissue evidence="1">Salivary glands</tissue>
    </source>
</reference>
<dbReference type="AlphaFoldDB" id="A0A6B0UHC8"/>
<accession>A0A6B0UHC8</accession>
<proteinExistence type="predicted"/>
<protein>
    <submittedName>
        <fullName evidence="1">Uncharacterized protein</fullName>
    </submittedName>
</protein>
<evidence type="ECO:0000313" key="1">
    <source>
        <dbReference type="EMBL" id="MXU89490.1"/>
    </source>
</evidence>
<organism evidence="1">
    <name type="scientific">Ixodes ricinus</name>
    <name type="common">Common tick</name>
    <name type="synonym">Acarus ricinus</name>
    <dbReference type="NCBI Taxonomy" id="34613"/>
    <lineage>
        <taxon>Eukaryota</taxon>
        <taxon>Metazoa</taxon>
        <taxon>Ecdysozoa</taxon>
        <taxon>Arthropoda</taxon>
        <taxon>Chelicerata</taxon>
        <taxon>Arachnida</taxon>
        <taxon>Acari</taxon>
        <taxon>Parasitiformes</taxon>
        <taxon>Ixodida</taxon>
        <taxon>Ixodoidea</taxon>
        <taxon>Ixodidae</taxon>
        <taxon>Ixodinae</taxon>
        <taxon>Ixodes</taxon>
    </lineage>
</organism>